<reference evidence="12" key="1">
    <citation type="journal article" date="2014" name="Int. J. Syst. Evol. Microbiol.">
        <title>Complete genome sequence of Corynebacterium casei LMG S-19264T (=DSM 44701T), isolated from a smear-ripened cheese.</title>
        <authorList>
            <consortium name="US DOE Joint Genome Institute (JGI-PGF)"/>
            <person name="Walter F."/>
            <person name="Albersmeier A."/>
            <person name="Kalinowski J."/>
            <person name="Ruckert C."/>
        </authorList>
    </citation>
    <scope>NUCLEOTIDE SEQUENCE</scope>
    <source>
        <strain evidence="12">CGMCC 1.15085</strain>
    </source>
</reference>
<dbReference type="PROSITE" id="PS51900">
    <property type="entry name" value="CB"/>
    <property type="match status" value="1"/>
</dbReference>
<protein>
    <recommendedName>
        <fullName evidence="9">Tyrosine recombinase XerC</fullName>
    </recommendedName>
</protein>
<evidence type="ECO:0000256" key="8">
    <source>
        <dbReference type="ARBA" id="ARBA00023306"/>
    </source>
</evidence>
<dbReference type="Pfam" id="PF00589">
    <property type="entry name" value="Phage_integrase"/>
    <property type="match status" value="1"/>
</dbReference>
<feature type="active site" evidence="9">
    <location>
        <position position="158"/>
    </location>
</feature>
<keyword evidence="8 9" id="KW-0131">Cell cycle</keyword>
<evidence type="ECO:0000259" key="10">
    <source>
        <dbReference type="PROSITE" id="PS51898"/>
    </source>
</evidence>
<dbReference type="InterPro" id="IPR013762">
    <property type="entry name" value="Integrase-like_cat_sf"/>
</dbReference>
<feature type="domain" description="Core-binding (CB)" evidence="11">
    <location>
        <begin position="7"/>
        <end position="93"/>
    </location>
</feature>
<evidence type="ECO:0000256" key="2">
    <source>
        <dbReference type="ARBA" id="ARBA00022490"/>
    </source>
</evidence>
<feature type="active site" description="O-(3'-phospho-DNA)-tyrosine intermediate" evidence="9">
    <location>
        <position position="288"/>
    </location>
</feature>
<keyword evidence="5 9" id="KW-0229">DNA integration</keyword>
<evidence type="ECO:0000256" key="1">
    <source>
        <dbReference type="ARBA" id="ARBA00004496"/>
    </source>
</evidence>
<dbReference type="InterPro" id="IPR002104">
    <property type="entry name" value="Integrase_catalytic"/>
</dbReference>
<dbReference type="GO" id="GO:0007059">
    <property type="term" value="P:chromosome segregation"/>
    <property type="evidence" value="ECO:0007669"/>
    <property type="project" value="UniProtKB-UniRule"/>
</dbReference>
<accession>A0A916SYG9</accession>
<reference evidence="12" key="2">
    <citation type="submission" date="2020-09" db="EMBL/GenBank/DDBJ databases">
        <authorList>
            <person name="Sun Q."/>
            <person name="Zhou Y."/>
        </authorList>
    </citation>
    <scope>NUCLEOTIDE SEQUENCE</scope>
    <source>
        <strain evidence="12">CGMCC 1.15085</strain>
    </source>
</reference>
<keyword evidence="3 9" id="KW-0132">Cell division</keyword>
<dbReference type="GO" id="GO:0009037">
    <property type="term" value="F:tyrosine-based site-specific recombinase activity"/>
    <property type="evidence" value="ECO:0007669"/>
    <property type="project" value="UniProtKB-UniRule"/>
</dbReference>
<evidence type="ECO:0000256" key="3">
    <source>
        <dbReference type="ARBA" id="ARBA00022618"/>
    </source>
</evidence>
<keyword evidence="13" id="KW-1185">Reference proteome</keyword>
<gene>
    <name evidence="9 12" type="primary">xerC</name>
    <name evidence="12" type="ORF">GCM10011492_07200</name>
</gene>
<feature type="active site" evidence="9">
    <location>
        <position position="279"/>
    </location>
</feature>
<comment type="subunit">
    <text evidence="9">Forms a cyclic heterotetrameric complex composed of two molecules of XerC and two molecules of XerD.</text>
</comment>
<dbReference type="InterPro" id="IPR011010">
    <property type="entry name" value="DNA_brk_join_enz"/>
</dbReference>
<comment type="caution">
    <text evidence="12">The sequence shown here is derived from an EMBL/GenBank/DDBJ whole genome shotgun (WGS) entry which is preliminary data.</text>
</comment>
<proteinExistence type="inferred from homology"/>
<comment type="function">
    <text evidence="9">Site-specific tyrosine recombinase, which acts by catalyzing the cutting and rejoining of the recombining DNA molecules. The XerC-XerD complex is essential to convert dimers of the bacterial chromosome into monomers to permit their segregation at cell division. It also contributes to the segregational stability of plasmids.</text>
</comment>
<dbReference type="PROSITE" id="PS51898">
    <property type="entry name" value="TYR_RECOMBINASE"/>
    <property type="match status" value="1"/>
</dbReference>
<keyword evidence="2 9" id="KW-0963">Cytoplasm</keyword>
<dbReference type="GO" id="GO:0005737">
    <property type="term" value="C:cytoplasm"/>
    <property type="evidence" value="ECO:0007669"/>
    <property type="project" value="UniProtKB-SubCell"/>
</dbReference>
<evidence type="ECO:0000313" key="13">
    <source>
        <dbReference type="Proteomes" id="UP000636793"/>
    </source>
</evidence>
<dbReference type="EMBL" id="BMHI01000001">
    <property type="protein sequence ID" value="GGB19900.1"/>
    <property type="molecule type" value="Genomic_DNA"/>
</dbReference>
<name>A0A916SYG9_9MICO</name>
<dbReference type="Gene3D" id="1.10.443.10">
    <property type="entry name" value="Intergrase catalytic core"/>
    <property type="match status" value="1"/>
</dbReference>
<evidence type="ECO:0000259" key="11">
    <source>
        <dbReference type="PROSITE" id="PS51900"/>
    </source>
</evidence>
<organism evidence="12 13">
    <name type="scientific">Flexivirga endophytica</name>
    <dbReference type="NCBI Taxonomy" id="1849103"/>
    <lineage>
        <taxon>Bacteria</taxon>
        <taxon>Bacillati</taxon>
        <taxon>Actinomycetota</taxon>
        <taxon>Actinomycetes</taxon>
        <taxon>Micrococcales</taxon>
        <taxon>Dermacoccaceae</taxon>
        <taxon>Flexivirga</taxon>
    </lineage>
</organism>
<dbReference type="HAMAP" id="MF_01808">
    <property type="entry name" value="Recomb_XerC_XerD"/>
    <property type="match status" value="1"/>
</dbReference>
<dbReference type="GO" id="GO:0051301">
    <property type="term" value="P:cell division"/>
    <property type="evidence" value="ECO:0007669"/>
    <property type="project" value="UniProtKB-KW"/>
</dbReference>
<evidence type="ECO:0000256" key="7">
    <source>
        <dbReference type="ARBA" id="ARBA00023172"/>
    </source>
</evidence>
<dbReference type="InterPro" id="IPR004107">
    <property type="entry name" value="Integrase_SAM-like_N"/>
</dbReference>
<comment type="similarity">
    <text evidence="9">Belongs to the 'phage' integrase family. XerC subfamily.</text>
</comment>
<dbReference type="InterPro" id="IPR010998">
    <property type="entry name" value="Integrase_recombinase_N"/>
</dbReference>
<dbReference type="InterPro" id="IPR023009">
    <property type="entry name" value="Tyrosine_recombinase_XerC/XerD"/>
</dbReference>
<feature type="active site" evidence="9">
    <location>
        <position position="256"/>
    </location>
</feature>
<dbReference type="InterPro" id="IPR044068">
    <property type="entry name" value="CB"/>
</dbReference>
<keyword evidence="4 9" id="KW-0159">Chromosome partition</keyword>
<dbReference type="CDD" id="cd00798">
    <property type="entry name" value="INT_XerDC_C"/>
    <property type="match status" value="1"/>
</dbReference>
<evidence type="ECO:0000256" key="6">
    <source>
        <dbReference type="ARBA" id="ARBA00023125"/>
    </source>
</evidence>
<dbReference type="Pfam" id="PF02899">
    <property type="entry name" value="Phage_int_SAM_1"/>
    <property type="match status" value="1"/>
</dbReference>
<dbReference type="Proteomes" id="UP000636793">
    <property type="component" value="Unassembled WGS sequence"/>
</dbReference>
<dbReference type="GO" id="GO:0003677">
    <property type="term" value="F:DNA binding"/>
    <property type="evidence" value="ECO:0007669"/>
    <property type="project" value="UniProtKB-UniRule"/>
</dbReference>
<feature type="domain" description="Tyr recombinase" evidence="10">
    <location>
        <begin position="114"/>
        <end position="301"/>
    </location>
</feature>
<evidence type="ECO:0000256" key="5">
    <source>
        <dbReference type="ARBA" id="ARBA00022908"/>
    </source>
</evidence>
<feature type="active site" evidence="9">
    <location>
        <position position="182"/>
    </location>
</feature>
<sequence length="307" mass="33356">MINESTLTDRPVMAGYERHLRSERGRSPHTVRGYLADLRDLADYLDGAGVGSWDDVGLADLRSWLAGLDATGASRATLARRSAAARGFFAWAFRTGALSHNPAQRLVAPKRIKTLPDVLRQDQAAALLDLAAVAADDSDPVHLRDRAMLELLYASGIRVAELVGLDVDDLDRSDLVMRVVGKGDKERTVPFGRPGLDAVETWLQVGRPRLVVAGSGPALFLGARGRRVDPRVVREVVHQLLRETPGAPDLGPHGLRHSAATHLVEGGADIRLVQELLGHASLATTQVYTHVSVERLRRSFTQAHPRA</sequence>
<evidence type="ECO:0000256" key="4">
    <source>
        <dbReference type="ARBA" id="ARBA00022829"/>
    </source>
</evidence>
<feature type="active site" evidence="9">
    <location>
        <position position="253"/>
    </location>
</feature>
<dbReference type="SUPFAM" id="SSF56349">
    <property type="entry name" value="DNA breaking-rejoining enzymes"/>
    <property type="match status" value="1"/>
</dbReference>
<keyword evidence="6 9" id="KW-0238">DNA-binding</keyword>
<dbReference type="InterPro" id="IPR050090">
    <property type="entry name" value="Tyrosine_recombinase_XerCD"/>
</dbReference>
<dbReference type="GO" id="GO:0006313">
    <property type="term" value="P:DNA transposition"/>
    <property type="evidence" value="ECO:0007669"/>
    <property type="project" value="UniProtKB-UniRule"/>
</dbReference>
<evidence type="ECO:0000256" key="9">
    <source>
        <dbReference type="HAMAP-Rule" id="MF_01808"/>
    </source>
</evidence>
<dbReference type="PANTHER" id="PTHR30349">
    <property type="entry name" value="PHAGE INTEGRASE-RELATED"/>
    <property type="match status" value="1"/>
</dbReference>
<keyword evidence="7 9" id="KW-0233">DNA recombination</keyword>
<dbReference type="Gene3D" id="1.10.150.130">
    <property type="match status" value="1"/>
</dbReference>
<comment type="subcellular location">
    <subcellularLocation>
        <location evidence="1 9">Cytoplasm</location>
    </subcellularLocation>
</comment>
<evidence type="ECO:0000313" key="12">
    <source>
        <dbReference type="EMBL" id="GGB19900.1"/>
    </source>
</evidence>
<dbReference type="AlphaFoldDB" id="A0A916SYG9"/>
<dbReference type="NCBIfam" id="NF001399">
    <property type="entry name" value="PRK00283.1"/>
    <property type="match status" value="1"/>
</dbReference>
<dbReference type="PANTHER" id="PTHR30349:SF77">
    <property type="entry name" value="TYROSINE RECOMBINASE XERC"/>
    <property type="match status" value="1"/>
</dbReference>